<comment type="subcellular location">
    <subcellularLocation>
        <location evidence="1">Membrane</location>
        <topology evidence="1">Multi-pass membrane protein</topology>
    </subcellularLocation>
</comment>
<name>A0A0G4FHW0_9ALVE</name>
<dbReference type="Pfam" id="PF09335">
    <property type="entry name" value="VTT_dom"/>
    <property type="match status" value="1"/>
</dbReference>
<evidence type="ECO:0000256" key="3">
    <source>
        <dbReference type="ARBA" id="ARBA00022989"/>
    </source>
</evidence>
<evidence type="ECO:0000256" key="4">
    <source>
        <dbReference type="ARBA" id="ARBA00023136"/>
    </source>
</evidence>
<dbReference type="PROSITE" id="PS50800">
    <property type="entry name" value="SAP"/>
    <property type="match status" value="1"/>
</dbReference>
<proteinExistence type="inferred from homology"/>
<organism evidence="9">
    <name type="scientific">Chromera velia CCMP2878</name>
    <dbReference type="NCBI Taxonomy" id="1169474"/>
    <lineage>
        <taxon>Eukaryota</taxon>
        <taxon>Sar</taxon>
        <taxon>Alveolata</taxon>
        <taxon>Colpodellida</taxon>
        <taxon>Chromeraceae</taxon>
        <taxon>Chromera</taxon>
    </lineage>
</organism>
<comment type="similarity">
    <text evidence="5">Belongs to the TMEM41 family.</text>
</comment>
<evidence type="ECO:0000313" key="9">
    <source>
        <dbReference type="EMBL" id="CEM12667.1"/>
    </source>
</evidence>
<keyword evidence="2 7" id="KW-0812">Transmembrane</keyword>
<evidence type="ECO:0000256" key="2">
    <source>
        <dbReference type="ARBA" id="ARBA00022692"/>
    </source>
</evidence>
<feature type="transmembrane region" description="Helical" evidence="7">
    <location>
        <begin position="293"/>
        <end position="311"/>
    </location>
</feature>
<feature type="transmembrane region" description="Helical" evidence="7">
    <location>
        <begin position="134"/>
        <end position="155"/>
    </location>
</feature>
<dbReference type="VEuPathDB" id="CryptoDB:Cvel_16942"/>
<dbReference type="PANTHER" id="PTHR43220:SF18">
    <property type="entry name" value="TRANSMEMBRANE PROTEIN 41B"/>
    <property type="match status" value="1"/>
</dbReference>
<dbReference type="InterPro" id="IPR036361">
    <property type="entry name" value="SAP_dom_sf"/>
</dbReference>
<dbReference type="GO" id="GO:0016020">
    <property type="term" value="C:membrane"/>
    <property type="evidence" value="ECO:0007669"/>
    <property type="project" value="UniProtKB-SubCell"/>
</dbReference>
<keyword evidence="4 7" id="KW-0472">Membrane</keyword>
<accession>A0A0G4FHW0</accession>
<feature type="compositionally biased region" description="Low complexity" evidence="6">
    <location>
        <begin position="55"/>
        <end position="68"/>
    </location>
</feature>
<feature type="transmembrane region" description="Helical" evidence="7">
    <location>
        <begin position="220"/>
        <end position="239"/>
    </location>
</feature>
<feature type="domain" description="SAP" evidence="8">
    <location>
        <begin position="14"/>
        <end position="48"/>
    </location>
</feature>
<feature type="transmembrane region" description="Helical" evidence="7">
    <location>
        <begin position="244"/>
        <end position="263"/>
    </location>
</feature>
<dbReference type="InterPro" id="IPR032816">
    <property type="entry name" value="VTT_dom"/>
</dbReference>
<evidence type="ECO:0000256" key="6">
    <source>
        <dbReference type="SAM" id="MobiDB-lite"/>
    </source>
</evidence>
<gene>
    <name evidence="9" type="ORF">Cvel_16942</name>
</gene>
<feature type="region of interest" description="Disordered" evidence="6">
    <location>
        <begin position="35"/>
        <end position="113"/>
    </location>
</feature>
<evidence type="ECO:0000256" key="5">
    <source>
        <dbReference type="ARBA" id="ARBA00025797"/>
    </source>
</evidence>
<dbReference type="InterPro" id="IPR003034">
    <property type="entry name" value="SAP_dom"/>
</dbReference>
<evidence type="ECO:0000256" key="7">
    <source>
        <dbReference type="SAM" id="Phobius"/>
    </source>
</evidence>
<protein>
    <recommendedName>
        <fullName evidence="8">SAP domain-containing protein</fullName>
    </recommendedName>
</protein>
<feature type="transmembrane region" description="Helical" evidence="7">
    <location>
        <begin position="356"/>
        <end position="376"/>
    </location>
</feature>
<keyword evidence="3 7" id="KW-1133">Transmembrane helix</keyword>
<dbReference type="Gene3D" id="1.10.720.30">
    <property type="entry name" value="SAP domain"/>
    <property type="match status" value="1"/>
</dbReference>
<evidence type="ECO:0000256" key="1">
    <source>
        <dbReference type="ARBA" id="ARBA00004141"/>
    </source>
</evidence>
<feature type="transmembrane region" description="Helical" evidence="7">
    <location>
        <begin position="318"/>
        <end position="341"/>
    </location>
</feature>
<reference evidence="9" key="1">
    <citation type="submission" date="2014-11" db="EMBL/GenBank/DDBJ databases">
        <authorList>
            <person name="Otto D Thomas"/>
            <person name="Naeem Raeece"/>
        </authorList>
    </citation>
    <scope>NUCLEOTIDE SEQUENCE</scope>
</reference>
<dbReference type="EMBL" id="CDMZ01000361">
    <property type="protein sequence ID" value="CEM12667.1"/>
    <property type="molecule type" value="Genomic_DNA"/>
</dbReference>
<dbReference type="SMART" id="SM00513">
    <property type="entry name" value="SAP"/>
    <property type="match status" value="1"/>
</dbReference>
<dbReference type="Pfam" id="PF02037">
    <property type="entry name" value="SAP"/>
    <property type="match status" value="1"/>
</dbReference>
<dbReference type="AlphaFoldDB" id="A0A0G4FHW0"/>
<dbReference type="PANTHER" id="PTHR43220">
    <property type="match status" value="1"/>
</dbReference>
<dbReference type="InterPro" id="IPR045014">
    <property type="entry name" value="TM41A/B"/>
</dbReference>
<dbReference type="SUPFAM" id="SSF68906">
    <property type="entry name" value="SAP domain"/>
    <property type="match status" value="1"/>
</dbReference>
<sequence length="387" mass="42610">MSVFIDKANSVKEIEKFSLSDIRLALEDRNLPIAGTKSELSSRLMKALEEERVRTAPSPRRSPRTGGATSKAKETTGASPSRPSKGGDGGGERAEGGGGNTTRRRSRDAEDMDTASKITQLAAQVTPASFRRNLVFMVILFGICLGAVLFSLRLLSTRASLPVEKRMVIWDAIVRDAESDVVVRVNKVVSVLQDYAQSHSFEVVMMISIVYLFYQTFNVFLFWVPALGSLLTILAGALFGHWKALLLCSTLSSLGPVFAYALYNWVGKPVALKWAGDRIRQLELRIAAHRENLFAWIFFLRVTPLFPNILINMAAPIIGVPILPLVMGTFVGLMPNTFVFVQTGCNLAKLNQLADVWWIFAGLWALGVISALPALFMKSKKVVDKTD</sequence>
<evidence type="ECO:0000259" key="8">
    <source>
        <dbReference type="PROSITE" id="PS50800"/>
    </source>
</evidence>